<name>A0A392N047_9FABA</name>
<organism evidence="1 2">
    <name type="scientific">Trifolium medium</name>
    <dbReference type="NCBI Taxonomy" id="97028"/>
    <lineage>
        <taxon>Eukaryota</taxon>
        <taxon>Viridiplantae</taxon>
        <taxon>Streptophyta</taxon>
        <taxon>Embryophyta</taxon>
        <taxon>Tracheophyta</taxon>
        <taxon>Spermatophyta</taxon>
        <taxon>Magnoliopsida</taxon>
        <taxon>eudicotyledons</taxon>
        <taxon>Gunneridae</taxon>
        <taxon>Pentapetalae</taxon>
        <taxon>rosids</taxon>
        <taxon>fabids</taxon>
        <taxon>Fabales</taxon>
        <taxon>Fabaceae</taxon>
        <taxon>Papilionoideae</taxon>
        <taxon>50 kb inversion clade</taxon>
        <taxon>NPAAA clade</taxon>
        <taxon>Hologalegina</taxon>
        <taxon>IRL clade</taxon>
        <taxon>Trifolieae</taxon>
        <taxon>Trifolium</taxon>
    </lineage>
</organism>
<keyword evidence="1" id="KW-0396">Initiation factor</keyword>
<dbReference type="Proteomes" id="UP000265520">
    <property type="component" value="Unassembled WGS sequence"/>
</dbReference>
<proteinExistence type="predicted"/>
<dbReference type="AlphaFoldDB" id="A0A392N047"/>
<protein>
    <submittedName>
        <fullName evidence="1">Transcription initiation factor TFIID subunit 2-like</fullName>
    </submittedName>
</protein>
<dbReference type="EMBL" id="LXQA010021351">
    <property type="protein sequence ID" value="MCH91874.1"/>
    <property type="molecule type" value="Genomic_DNA"/>
</dbReference>
<evidence type="ECO:0000313" key="1">
    <source>
        <dbReference type="EMBL" id="MCH91874.1"/>
    </source>
</evidence>
<reference evidence="1 2" key="1">
    <citation type="journal article" date="2018" name="Front. Plant Sci.">
        <title>Red Clover (Trifolium pratense) and Zigzag Clover (T. medium) - A Picture of Genomic Similarities and Differences.</title>
        <authorList>
            <person name="Dluhosova J."/>
            <person name="Istvanek J."/>
            <person name="Nedelnik J."/>
            <person name="Repkova J."/>
        </authorList>
    </citation>
    <scope>NUCLEOTIDE SEQUENCE [LARGE SCALE GENOMIC DNA]</scope>
    <source>
        <strain evidence="2">cv. 10/8</strain>
        <tissue evidence="1">Leaf</tissue>
    </source>
</reference>
<gene>
    <name evidence="1" type="ORF">A2U01_0012805</name>
</gene>
<evidence type="ECO:0000313" key="2">
    <source>
        <dbReference type="Proteomes" id="UP000265520"/>
    </source>
</evidence>
<keyword evidence="2" id="KW-1185">Reference proteome</keyword>
<feature type="non-terminal residue" evidence="1">
    <location>
        <position position="1"/>
    </location>
</feature>
<comment type="caution">
    <text evidence="1">The sequence shown here is derived from an EMBL/GenBank/DDBJ whole genome shotgun (WGS) entry which is preliminary data.</text>
</comment>
<sequence length="86" mass="9550">CTIGCTHLESYVGLALAYNDNTGNPYSDVFWLAALVQSIGEFEFGQQVHGLLLWLILKITCMNHFSDLSISCLLSLRFPDHSSLSI</sequence>
<accession>A0A392N047</accession>
<dbReference type="GO" id="GO:0003743">
    <property type="term" value="F:translation initiation factor activity"/>
    <property type="evidence" value="ECO:0007669"/>
    <property type="project" value="UniProtKB-KW"/>
</dbReference>
<keyword evidence="1" id="KW-0648">Protein biosynthesis</keyword>